<keyword evidence="1" id="KW-1133">Transmembrane helix</keyword>
<feature type="transmembrane region" description="Helical" evidence="1">
    <location>
        <begin position="954"/>
        <end position="974"/>
    </location>
</feature>
<keyword evidence="1" id="KW-0812">Transmembrane</keyword>
<proteinExistence type="predicted"/>
<dbReference type="InParanoid" id="C3ZJP0"/>
<accession>C3ZJP0</accession>
<protein>
    <submittedName>
        <fullName evidence="2">Uncharacterized protein</fullName>
    </submittedName>
</protein>
<organism>
    <name type="scientific">Branchiostoma floridae</name>
    <name type="common">Florida lancelet</name>
    <name type="synonym">Amphioxus</name>
    <dbReference type="NCBI Taxonomy" id="7739"/>
    <lineage>
        <taxon>Eukaryota</taxon>
        <taxon>Metazoa</taxon>
        <taxon>Chordata</taxon>
        <taxon>Cephalochordata</taxon>
        <taxon>Leptocardii</taxon>
        <taxon>Amphioxiformes</taxon>
        <taxon>Branchiostomatidae</taxon>
        <taxon>Branchiostoma</taxon>
    </lineage>
</organism>
<name>C3ZJP0_BRAFL</name>
<dbReference type="AlphaFoldDB" id="C3ZJP0"/>
<gene>
    <name evidence="2" type="ORF">BRAFLDRAFT_105366</name>
</gene>
<keyword evidence="1" id="KW-0472">Membrane</keyword>
<sequence>MNKLKPCEHAIAENKQNVGTRIRVKSCNHDGNTVELTGKILYPIEADYSEWTCSYKAGPTNNMVIEELRSRYLYYMQVPGLYTDSGPIDRHELKKEVEVVINPNAASQGFVSVGCRVKYMTEENDFYPRSLKWAYEQMVRPPLKQGYIRGPNGFYVMGDIYGRTNIKDQHPNCYSQSSKYEITDDVLMQAGQGMKDCFMDERHSSLISDATYTLLTSTGHTRLGLRPRMIISGHKSWVYGIESITSNNVNADSAGAYVISPLNSNNYRCLDIVVSENDTVIKLCLDGHTLFPWVKSLTKMLANYDIIDAPIFEKNSIRCPNRPNHIRYLHVIAKPDCFLDTVLKPAIGADECDPRANGFIALETSPADGFTGTIRFVSDFRTKRCVTTTSICGYQQQNTTGLGPRKKIVILPPHAGLDYDNISLVPHHVGPILPPPDSCKYRRTRLKAPHRTTQHVFDYVYLELDKYCANSISCVFVNPGVRLRSTTEGKHICGQRLSPCTPRTNHTKSNILTHALVPVSYFKNVREEYANIRCGMLGWDSKPIAVDSALRSRLACDGSKFNKNFLEPTEPHIGKDGQGVMLGVIAENTLEKLDLTCKPIPPNCQKYIKDATELRVTYRDPIATNIVSMQKTRDEKVRMSLEHFARFGVEVTCNRSKKPEVSVSVTSTTILRRAFISSCDLSDYEIFSSHDKCYVTLKNSACAAPIEILTWVNGDLTHHRQYQTNTNTSIRSYLGGYVYSATYAKHDTLAVRNCSFVTSVKGQRFNTGAHGFYHGRCDYTHPPSVILYTTTGYRATRITCLRGGFTDGCPDSKQITSVRFHLHLYKTDPSMANNTLVRTLTFRTSVPTTKPVESVSFLHSSDNPHVAAYMELPLSYVILLLRKEGIDAIATSCDTEREGVVQVGAANILSIPISMAADTLSVRKIPRVARPPKEPDLISPVIDLGLLNTAIIKIVFPISCMVTISIVVFGIIIIRNLHTIRQELYHDRL</sequence>
<evidence type="ECO:0000256" key="1">
    <source>
        <dbReference type="SAM" id="Phobius"/>
    </source>
</evidence>
<reference evidence="2" key="1">
    <citation type="journal article" date="2008" name="Nature">
        <title>The amphioxus genome and the evolution of the chordate karyotype.</title>
        <authorList>
            <consortium name="US DOE Joint Genome Institute (JGI-PGF)"/>
            <person name="Putnam N.H."/>
            <person name="Butts T."/>
            <person name="Ferrier D.E.K."/>
            <person name="Furlong R.F."/>
            <person name="Hellsten U."/>
            <person name="Kawashima T."/>
            <person name="Robinson-Rechavi M."/>
            <person name="Shoguchi E."/>
            <person name="Terry A."/>
            <person name="Yu J.-K."/>
            <person name="Benito-Gutierrez E.L."/>
            <person name="Dubchak I."/>
            <person name="Garcia-Fernandez J."/>
            <person name="Gibson-Brown J.J."/>
            <person name="Grigoriev I.V."/>
            <person name="Horton A.C."/>
            <person name="de Jong P.J."/>
            <person name="Jurka J."/>
            <person name="Kapitonov V.V."/>
            <person name="Kohara Y."/>
            <person name="Kuroki Y."/>
            <person name="Lindquist E."/>
            <person name="Lucas S."/>
            <person name="Osoegawa K."/>
            <person name="Pennacchio L.A."/>
            <person name="Salamov A.A."/>
            <person name="Satou Y."/>
            <person name="Sauka-Spengler T."/>
            <person name="Schmutz J."/>
            <person name="Shin-I T."/>
            <person name="Toyoda A."/>
            <person name="Bronner-Fraser M."/>
            <person name="Fujiyama A."/>
            <person name="Holland L.Z."/>
            <person name="Holland P.W.H."/>
            <person name="Satoh N."/>
            <person name="Rokhsar D.S."/>
        </authorList>
    </citation>
    <scope>NUCLEOTIDE SEQUENCE [LARGE SCALE GENOMIC DNA]</scope>
    <source>
        <strain evidence="2">S238N-H82</strain>
        <tissue evidence="2">Testes</tissue>
    </source>
</reference>
<evidence type="ECO:0000313" key="2">
    <source>
        <dbReference type="EMBL" id="EEN47175.1"/>
    </source>
</evidence>
<dbReference type="EMBL" id="GG666633">
    <property type="protein sequence ID" value="EEN47175.1"/>
    <property type="molecule type" value="Genomic_DNA"/>
</dbReference>